<organism evidence="1 2">
    <name type="scientific">Eretmocerus hayati</name>
    <dbReference type="NCBI Taxonomy" id="131215"/>
    <lineage>
        <taxon>Eukaryota</taxon>
        <taxon>Metazoa</taxon>
        <taxon>Ecdysozoa</taxon>
        <taxon>Arthropoda</taxon>
        <taxon>Hexapoda</taxon>
        <taxon>Insecta</taxon>
        <taxon>Pterygota</taxon>
        <taxon>Neoptera</taxon>
        <taxon>Endopterygota</taxon>
        <taxon>Hymenoptera</taxon>
        <taxon>Apocrita</taxon>
        <taxon>Proctotrupomorpha</taxon>
        <taxon>Chalcidoidea</taxon>
        <taxon>Aphelinidae</taxon>
        <taxon>Aphelininae</taxon>
        <taxon>Eretmocerus</taxon>
    </lineage>
</organism>
<protein>
    <submittedName>
        <fullName evidence="1">Uncharacterized protein</fullName>
    </submittedName>
</protein>
<dbReference type="Proteomes" id="UP001239111">
    <property type="component" value="Chromosome 3"/>
</dbReference>
<comment type="caution">
    <text evidence="1">The sequence shown here is derived from an EMBL/GenBank/DDBJ whole genome shotgun (WGS) entry which is preliminary data.</text>
</comment>
<reference evidence="1" key="1">
    <citation type="submission" date="2023-04" db="EMBL/GenBank/DDBJ databases">
        <title>A chromosome-level genome assembly of the parasitoid wasp Eretmocerus hayati.</title>
        <authorList>
            <person name="Zhong Y."/>
            <person name="Liu S."/>
            <person name="Liu Y."/>
        </authorList>
    </citation>
    <scope>NUCLEOTIDE SEQUENCE</scope>
    <source>
        <strain evidence="1">ZJU_SS_LIU_2023</strain>
    </source>
</reference>
<proteinExistence type="predicted"/>
<sequence length="673" mass="78269">MILFHFIVVLLIIVHTKVIEANENTSIDHLSNYLQYNLSVYKVYVIATDFHRLSPLANKIVRRTNQQLESSNVDIDGMVKVIESVESMDTDQFYSHGMVCASEKVNSLSMLIIELEFGEKIQDAIRPMLTYLHYSNPYNRGKYLINLITNDAVNLERILKRVWSKRFLDFTVIQWIRLNQTEQKNLDKTQNVDYEVFVHSFNPFNHTFHKEILSANTQIFPDKTKNFHGFTLNWYLNHFDDLPSKDTRLALALWYAEESLINMLMDAMNCSKQLSVPSGYYEQTSAMGPTNYIKSIGEIDFFLPFYHIRFIISPKKTNEWEATYYEVLYFIRFPISATYDFHIMRVKEYRTEISVAAILSFGGLFFTAFIFTIWAIFLGFKKPNWSFLNILTVQMGGSIDDGRPMKLSEKIFQMSIYIATFIVVTLGSDYMFQIYVLYQKLPEISRIQNLIDSDLDLVMVAEDYEYLQFYLENSNIQDILHRIRPQNLSQGYHTFCQKPSSKSSILDESINLCLTYSGIKQHIIPSNDRLQIDHIQDPVMSSMPYLQLGNPSPIIKKPLEKLITRFSGFGLLNFWQALAKRSQEQYYIVEYDKTTNIKSDDSGVVPLQTQMLPIFAVGCTISIISLIAEYIWKLYIEGTRFGNAVSAFYKSLQHAEPRRSTMRIHHPFATEGV</sequence>
<dbReference type="EMBL" id="CM056743">
    <property type="protein sequence ID" value="KAJ8673140.1"/>
    <property type="molecule type" value="Genomic_DNA"/>
</dbReference>
<accession>A0ACC2NUA0</accession>
<gene>
    <name evidence="1" type="ORF">QAD02_004402</name>
</gene>
<name>A0ACC2NUA0_9HYME</name>
<keyword evidence="2" id="KW-1185">Reference proteome</keyword>
<evidence type="ECO:0000313" key="1">
    <source>
        <dbReference type="EMBL" id="KAJ8673140.1"/>
    </source>
</evidence>
<evidence type="ECO:0000313" key="2">
    <source>
        <dbReference type="Proteomes" id="UP001239111"/>
    </source>
</evidence>